<protein>
    <submittedName>
        <fullName evidence="1">Uncharacterized protein</fullName>
    </submittedName>
</protein>
<evidence type="ECO:0000313" key="1">
    <source>
        <dbReference type="EMBL" id="KAF6229400.1"/>
    </source>
</evidence>
<evidence type="ECO:0000313" key="2">
    <source>
        <dbReference type="Proteomes" id="UP000593566"/>
    </source>
</evidence>
<dbReference type="AlphaFoldDB" id="A0A8H6FIY5"/>
<dbReference type="Proteomes" id="UP000593566">
    <property type="component" value="Unassembled WGS sequence"/>
</dbReference>
<accession>A0A8H6FIY5</accession>
<dbReference type="GeneID" id="59335915"/>
<dbReference type="InterPro" id="IPR053354">
    <property type="entry name" value="MGDG_epimerase"/>
</dbReference>
<sequence>MASLPPFILNGWRLQHGEEGRAKAAEQLKEFTTSSLAETFMTFQLDKRFANPDRSVSAPSLASIAVAKVLEALENSGDLATDVKTIAESLSSTTLRQLLNDPRTPYQLLRTFLTLAQTLAAKDRRFMDVDEAVFRNEHYMRSRDNNEDGRYLVSLEDLCKILSKDSQNSRPLSFARKDPPKGGLEILDELRKRELTIQPSSASFCKVFERITHGILRGLDWSNVLVAGGMALTTLLHTDPTKDDDRAVRDPDIDLYIYGLGPEDANRKIGEIHGTWVRSLPATAQARLVVKNARTINLLSSYPHRRIQIVLKLLHSLTDVLLNFDLDACAVGFDGSRVLMLPRCARAIETGYSVFTMDLVWGHHLSHRRASQDSRIFKYADRGFGLRILPSYARSIEEDNLEAAVFKKCRAPASAHKKIDDEDDEAWTQGTWHWSQRDRKPHGRSEPGLKTLKRIAYLGQDFVHRFYFGATPLAISQERYDRQRDLGDPNKAGAEHVINQDREDEWLEAFNQTDLDNRVVREANDRRKALGERSEGPLIRLIDLDTQEMHRGLPDGRRGLGNLEIFMRHCEAWRLHVRGEATLDARNSQTSMAYDPETYDDIPSYVWDETFRIDDFENTIESYNDSLWANVQTAICGKLGIPTRRNGSDRGYSTRRIRRQVCSRDLATVQEKQITIPVMVPWALEDYLLSTLPQQYGDIPLHFTDFKPLIPVHDASKYDPSTAILPSLQETASESGNLRYWVITNESMWAQQHRVLDEIAELMWSLFHWFNQVSATDGMMGTGGTTRIRTDRSACRWHLARSFRRRIVLPEVSDHSSVNMKTGLPSLRETLLFRPWAFASPITPDRHFSDREGDRGHELFNDAWVLYPFPDDLFWHASDEGTWDDEGIPPWTDPSAGSVAVD</sequence>
<dbReference type="PANTHER" id="PTHR43558">
    <property type="entry name" value="REDUCTASE, PUTATIVE (AFU_ORTHOLOGUE AFUA_3G10540)-RELATED"/>
    <property type="match status" value="1"/>
</dbReference>
<keyword evidence="2" id="KW-1185">Reference proteome</keyword>
<name>A0A8H6FIY5_9LECA</name>
<dbReference type="EMBL" id="JACCJB010000003">
    <property type="protein sequence ID" value="KAF6229400.1"/>
    <property type="molecule type" value="Genomic_DNA"/>
</dbReference>
<dbReference type="PANTHER" id="PTHR43558:SF6">
    <property type="entry name" value="REDUCTASE, PUTATIVE (AFU_ORTHOLOGUE AFUA_3G10540)-RELATED"/>
    <property type="match status" value="1"/>
</dbReference>
<comment type="caution">
    <text evidence="1">The sequence shown here is derived from an EMBL/GenBank/DDBJ whole genome shotgun (WGS) entry which is preliminary data.</text>
</comment>
<gene>
    <name evidence="1" type="ORF">HO133_007516</name>
</gene>
<proteinExistence type="predicted"/>
<dbReference type="RefSeq" id="XP_037157042.1">
    <property type="nucleotide sequence ID" value="XM_037298407.1"/>
</dbReference>
<reference evidence="1 2" key="1">
    <citation type="journal article" date="2020" name="Genomics">
        <title>Complete, high-quality genomes from long-read metagenomic sequencing of two wolf lichen thalli reveals enigmatic genome architecture.</title>
        <authorList>
            <person name="McKenzie S.K."/>
            <person name="Walston R.F."/>
            <person name="Allen J.L."/>
        </authorList>
    </citation>
    <scope>NUCLEOTIDE SEQUENCE [LARGE SCALE GENOMIC DNA]</scope>
    <source>
        <strain evidence="1">WasteWater1</strain>
    </source>
</reference>
<organism evidence="1 2">
    <name type="scientific">Letharia lupina</name>
    <dbReference type="NCBI Taxonomy" id="560253"/>
    <lineage>
        <taxon>Eukaryota</taxon>
        <taxon>Fungi</taxon>
        <taxon>Dikarya</taxon>
        <taxon>Ascomycota</taxon>
        <taxon>Pezizomycotina</taxon>
        <taxon>Lecanoromycetes</taxon>
        <taxon>OSLEUM clade</taxon>
        <taxon>Lecanoromycetidae</taxon>
        <taxon>Lecanorales</taxon>
        <taxon>Lecanorineae</taxon>
        <taxon>Parmeliaceae</taxon>
        <taxon>Letharia</taxon>
    </lineage>
</organism>